<protein>
    <submittedName>
        <fullName evidence="2">Uncharacterized protein</fullName>
    </submittedName>
</protein>
<evidence type="ECO:0000313" key="3">
    <source>
        <dbReference type="Proteomes" id="UP000638353"/>
    </source>
</evidence>
<reference evidence="2" key="1">
    <citation type="journal article" date="2014" name="Int. J. Syst. Evol. Microbiol.">
        <title>Complete genome sequence of Corynebacterium casei LMG S-19264T (=DSM 44701T), isolated from a smear-ripened cheese.</title>
        <authorList>
            <consortium name="US DOE Joint Genome Institute (JGI-PGF)"/>
            <person name="Walter F."/>
            <person name="Albersmeier A."/>
            <person name="Kalinowski J."/>
            <person name="Ruckert C."/>
        </authorList>
    </citation>
    <scope>NUCLEOTIDE SEQUENCE</scope>
    <source>
        <strain evidence="2">JCM 4637</strain>
    </source>
</reference>
<evidence type="ECO:0000256" key="1">
    <source>
        <dbReference type="SAM" id="MobiDB-lite"/>
    </source>
</evidence>
<gene>
    <name evidence="2" type="ORF">GCM10010334_47370</name>
</gene>
<organism evidence="2 3">
    <name type="scientific">Streptomyces finlayi</name>
    <dbReference type="NCBI Taxonomy" id="67296"/>
    <lineage>
        <taxon>Bacteria</taxon>
        <taxon>Bacillati</taxon>
        <taxon>Actinomycetota</taxon>
        <taxon>Actinomycetes</taxon>
        <taxon>Kitasatosporales</taxon>
        <taxon>Streptomycetaceae</taxon>
        <taxon>Streptomyces</taxon>
    </lineage>
</organism>
<sequence>MGPRGQGPRPRHVLIAQHAQGALEVPHGQREFGRLEPHLVTRLPVPPPLHRRTPRPYEKLPRFPHGPAPRPHTGVDVRDDDALAPVVVRRPHLVRLDVLSFPRAGDFGPYCSAAPPRVPVSRAAADQ</sequence>
<reference evidence="2" key="2">
    <citation type="submission" date="2020-09" db="EMBL/GenBank/DDBJ databases">
        <authorList>
            <person name="Sun Q."/>
            <person name="Ohkuma M."/>
        </authorList>
    </citation>
    <scope>NUCLEOTIDE SEQUENCE</scope>
    <source>
        <strain evidence="2">JCM 4637</strain>
    </source>
</reference>
<feature type="region of interest" description="Disordered" evidence="1">
    <location>
        <begin position="43"/>
        <end position="77"/>
    </location>
</feature>
<comment type="caution">
    <text evidence="2">The sequence shown here is derived from an EMBL/GenBank/DDBJ whole genome shotgun (WGS) entry which is preliminary data.</text>
</comment>
<accession>A0A918X0Z4</accession>
<dbReference type="AlphaFoldDB" id="A0A918X0Z4"/>
<name>A0A918X0Z4_9ACTN</name>
<proteinExistence type="predicted"/>
<dbReference type="EMBL" id="BMVC01000009">
    <property type="protein sequence ID" value="GHD01560.1"/>
    <property type="molecule type" value="Genomic_DNA"/>
</dbReference>
<evidence type="ECO:0000313" key="2">
    <source>
        <dbReference type="EMBL" id="GHD01560.1"/>
    </source>
</evidence>
<dbReference type="Proteomes" id="UP000638353">
    <property type="component" value="Unassembled WGS sequence"/>
</dbReference>